<evidence type="ECO:0000313" key="1">
    <source>
        <dbReference type="EMBL" id="KAH7906042.1"/>
    </source>
</evidence>
<accession>A0ACB7ZYV6</accession>
<keyword evidence="2" id="KW-1185">Reference proteome</keyword>
<proteinExistence type="predicted"/>
<comment type="caution">
    <text evidence="1">The sequence shown here is derived from an EMBL/GenBank/DDBJ whole genome shotgun (WGS) entry which is preliminary data.</text>
</comment>
<reference evidence="1" key="1">
    <citation type="journal article" date="2021" name="New Phytol.">
        <title>Evolutionary innovations through gain and loss of genes in the ectomycorrhizal Boletales.</title>
        <authorList>
            <person name="Wu G."/>
            <person name="Miyauchi S."/>
            <person name="Morin E."/>
            <person name="Kuo A."/>
            <person name="Drula E."/>
            <person name="Varga T."/>
            <person name="Kohler A."/>
            <person name="Feng B."/>
            <person name="Cao Y."/>
            <person name="Lipzen A."/>
            <person name="Daum C."/>
            <person name="Hundley H."/>
            <person name="Pangilinan J."/>
            <person name="Johnson J."/>
            <person name="Barry K."/>
            <person name="LaButti K."/>
            <person name="Ng V."/>
            <person name="Ahrendt S."/>
            <person name="Min B."/>
            <person name="Choi I.G."/>
            <person name="Park H."/>
            <person name="Plett J.M."/>
            <person name="Magnuson J."/>
            <person name="Spatafora J.W."/>
            <person name="Nagy L.G."/>
            <person name="Henrissat B."/>
            <person name="Grigoriev I.V."/>
            <person name="Yang Z.L."/>
            <person name="Xu J."/>
            <person name="Martin F.M."/>
        </authorList>
    </citation>
    <scope>NUCLEOTIDE SEQUENCE</scope>
    <source>
        <strain evidence="1">ATCC 28755</strain>
    </source>
</reference>
<dbReference type="EMBL" id="MU268080">
    <property type="protein sequence ID" value="KAH7906042.1"/>
    <property type="molecule type" value="Genomic_DNA"/>
</dbReference>
<keyword evidence="1" id="KW-0346">Stress response</keyword>
<evidence type="ECO:0000313" key="2">
    <source>
        <dbReference type="Proteomes" id="UP000790377"/>
    </source>
</evidence>
<name>A0ACB7ZYV6_9AGAM</name>
<organism evidence="1 2">
    <name type="scientific">Hygrophoropsis aurantiaca</name>
    <dbReference type="NCBI Taxonomy" id="72124"/>
    <lineage>
        <taxon>Eukaryota</taxon>
        <taxon>Fungi</taxon>
        <taxon>Dikarya</taxon>
        <taxon>Basidiomycota</taxon>
        <taxon>Agaricomycotina</taxon>
        <taxon>Agaricomycetes</taxon>
        <taxon>Agaricomycetidae</taxon>
        <taxon>Boletales</taxon>
        <taxon>Coniophorineae</taxon>
        <taxon>Hygrophoropsidaceae</taxon>
        <taxon>Hygrophoropsis</taxon>
    </lineage>
</organism>
<protein>
    <submittedName>
        <fullName evidence="1">Heat shock protein 70 family</fullName>
    </submittedName>
</protein>
<sequence>MRTLPFITADASGAKHINMKFMRPQLKSLVGPLIQRTVDPCKKALSDTGVKAREIDDVISVGGMTHMPRVADTVKSIFGRDPSKGVSSDEGSLTRAGWSTQIPRRP</sequence>
<dbReference type="Proteomes" id="UP000790377">
    <property type="component" value="Unassembled WGS sequence"/>
</dbReference>
<gene>
    <name evidence="1" type="ORF">BJ138DRAFT_1016828</name>
</gene>